<dbReference type="InterPro" id="IPR026797">
    <property type="entry name" value="HAUS_6"/>
</dbReference>
<accession>A0A8J1U0C9</accession>
<gene>
    <name evidence="2" type="ORF">OFUS_LOCUS20774</name>
</gene>
<feature type="compositionally biased region" description="Polar residues" evidence="1">
    <location>
        <begin position="1273"/>
        <end position="1291"/>
    </location>
</feature>
<dbReference type="PANTHER" id="PTHR16151:SF2">
    <property type="entry name" value="HAUS AUGMIN-LIKE COMPLEX SUBUNIT 6"/>
    <property type="match status" value="1"/>
</dbReference>
<evidence type="ECO:0000313" key="3">
    <source>
        <dbReference type="Proteomes" id="UP000749559"/>
    </source>
</evidence>
<dbReference type="EMBL" id="CAIIXF020000010">
    <property type="protein sequence ID" value="CAH1796354.1"/>
    <property type="molecule type" value="Genomic_DNA"/>
</dbReference>
<feature type="region of interest" description="Disordered" evidence="1">
    <location>
        <begin position="724"/>
        <end position="747"/>
    </location>
</feature>
<dbReference type="PANTHER" id="PTHR16151">
    <property type="entry name" value="HAUS AUGMIN-LIKE COMPLEX SUBUNIT 6"/>
    <property type="match status" value="1"/>
</dbReference>
<name>A0A8J1U0C9_OWEFU</name>
<keyword evidence="3" id="KW-1185">Reference proteome</keyword>
<evidence type="ECO:0000256" key="1">
    <source>
        <dbReference type="SAM" id="MobiDB-lite"/>
    </source>
</evidence>
<dbReference type="Pfam" id="PF14661">
    <property type="entry name" value="HAUS6_N"/>
    <property type="match status" value="1"/>
</dbReference>
<dbReference type="GO" id="GO:0051225">
    <property type="term" value="P:spindle assembly"/>
    <property type="evidence" value="ECO:0007669"/>
    <property type="project" value="InterPro"/>
</dbReference>
<proteinExistence type="predicted"/>
<feature type="region of interest" description="Disordered" evidence="1">
    <location>
        <begin position="842"/>
        <end position="864"/>
    </location>
</feature>
<organism evidence="2 3">
    <name type="scientific">Owenia fusiformis</name>
    <name type="common">Polychaete worm</name>
    <dbReference type="NCBI Taxonomy" id="6347"/>
    <lineage>
        <taxon>Eukaryota</taxon>
        <taxon>Metazoa</taxon>
        <taxon>Spiralia</taxon>
        <taxon>Lophotrochozoa</taxon>
        <taxon>Annelida</taxon>
        <taxon>Polychaeta</taxon>
        <taxon>Sedentaria</taxon>
        <taxon>Canalipalpata</taxon>
        <taxon>Sabellida</taxon>
        <taxon>Oweniida</taxon>
        <taxon>Oweniidae</taxon>
        <taxon>Owenia</taxon>
    </lineage>
</organism>
<dbReference type="GO" id="GO:0008017">
    <property type="term" value="F:microtubule binding"/>
    <property type="evidence" value="ECO:0007669"/>
    <property type="project" value="TreeGrafter"/>
</dbReference>
<sequence length="1431" mass="160012">MSYSKPIGVMSDPTDVRQVFFTNLLLLGFDPDAAEAKYKLLFNRDMFALPNKTGFEVVLHFLFNRLNPTLSRETFRDCWPVRDKKQEQLFRRGCNNWLTNIAKDEVDAHLPRITPSVFMSPGGDRFYQLMFAFSTYVLRVVLHIENGVKDRDHLLHPKLTHQTSGHADVMTSTIQCGTIQRRKEFIHRVQDITSIQEQWKAYAGELVKSYRALSKAIREKERLVRTEIQRAVDRGTGSPRRRKSSGLYDYDFDTQAVKRAQKVQKVRDLWKLLDDFYTSNTPERDVVSSILQRSLDQHRLDAGDIHVKVPDILLRECQEELQRRGVSNVYENGKLNLISLINLWNLSLHLYIEKLHKVGLRSFEECAGKVAGLVHTHHAHLTNARTLRNELSSQLVPELKTSIEQLRKSLKTNTSSRTPHQTKSASVRLGLVPTTPPISFSTDNIATPQGNSTQSLLKRNTQDKVMTPEAVSQLADTISRASKLRHSSLVQGSPVYAPKMGTKVYSNASDGTKLSKDSQIPKPVYQFVDVERVGNKQRTRIQSAPSGARTQKEAIPVLTPNKDVSKARENLTSQTVRANRKPTNKKDVRKLGTEAKVPLVVRNSDYQTPVKTPPAHQKLVDRIADAMMSETPDVAQQMRSNDSSPALSPYDINLQSPMQALDEGAFQTKNKLSRTPEGATTWHQTLLQDQSHDKLDSVSKTLFSDEDVEAGIVTLEVTQKDVQPGATFPLSPKQTSISGHPQSQSREPCLLDADTIYNSPQRRQNKQPLESDLRETLPITSISAHPENESKEGALRDLNTDLRHSGAGLRHTANVLEHRNNNSPPKDSGYLYGKTGIPVGFKDENTNNNTVSNSQHGPEPHDDDSFEMIKNFAESLDRSITEYREELRKSLQSSPEKAVNSAANVHHLQPGTSRSPDEKFSLDFSILNGGSPATDLNILGSHLESEHTENINVNESLQKTYGDLFLNGTTPKSLGTSSTMSGLSPQLGNGVTPQLPFRRTANTSNNNISSERPITLGHEAYSPVTLNNSALNNSDLLTSVEMPQGFLDDCDTISPEQNRNTDFLNLSPKDRNDLNQNQFSHLSTFTEVSPHVSRSLSVTSHTPTTSPLSRDDTFGQTGTVKNFIREQWRSPKPSPNSKTNPAFRTEKLDSITSAAMKESVSSNDVIARYKRLREKTNQINNSIETEHVVDEGNTGEATRLAERLNNLKVSQEQKNGLGSPLNDSIHIQFESPQQSNGLDEKYLLKSPRRETQQLEKRFSLNLDDYEVSPPLVKSSNNSPRDTFNETPKTSFPSYNLDDIHFSPLGMDTSLLGGSPIVQQSQLVKQSPIVQPSPRAKFTPRKVNERGVNYVASPRLGASPRIAISPRVEQLRSEISPRSAMNQQYSPSNTQPSRVNRPTQPDWQKFDDILGEDDSILLPSSPGATIGQLVDI</sequence>
<comment type="caution">
    <text evidence="2">The sequence shown here is derived from an EMBL/GenBank/DDBJ whole genome shotgun (WGS) entry which is preliminary data.</text>
</comment>
<dbReference type="OrthoDB" id="5575722at2759"/>
<feature type="compositionally biased region" description="Polar residues" evidence="1">
    <location>
        <begin position="732"/>
        <end position="746"/>
    </location>
</feature>
<dbReference type="InterPro" id="IPR028163">
    <property type="entry name" value="HAUS_6_N"/>
</dbReference>
<dbReference type="GO" id="GO:0070652">
    <property type="term" value="C:HAUS complex"/>
    <property type="evidence" value="ECO:0007669"/>
    <property type="project" value="InterPro"/>
</dbReference>
<feature type="region of interest" description="Disordered" evidence="1">
    <location>
        <begin position="1092"/>
        <end position="1116"/>
    </location>
</feature>
<dbReference type="GO" id="GO:1990498">
    <property type="term" value="C:mitotic spindle microtubule"/>
    <property type="evidence" value="ECO:0007669"/>
    <property type="project" value="TreeGrafter"/>
</dbReference>
<dbReference type="Proteomes" id="UP000749559">
    <property type="component" value="Unassembled WGS sequence"/>
</dbReference>
<evidence type="ECO:0000313" key="2">
    <source>
        <dbReference type="EMBL" id="CAH1796354.1"/>
    </source>
</evidence>
<feature type="compositionally biased region" description="Polar residues" evidence="1">
    <location>
        <begin position="846"/>
        <end position="856"/>
    </location>
</feature>
<protein>
    <submittedName>
        <fullName evidence="2">Uncharacterized protein</fullName>
    </submittedName>
</protein>
<feature type="compositionally biased region" description="Polar residues" evidence="1">
    <location>
        <begin position="1378"/>
        <end position="1401"/>
    </location>
</feature>
<feature type="region of interest" description="Disordered" evidence="1">
    <location>
        <begin position="1374"/>
        <end position="1401"/>
    </location>
</feature>
<reference evidence="2" key="1">
    <citation type="submission" date="2022-03" db="EMBL/GenBank/DDBJ databases">
        <authorList>
            <person name="Martin C."/>
        </authorList>
    </citation>
    <scope>NUCLEOTIDE SEQUENCE</scope>
</reference>
<feature type="region of interest" description="Disordered" evidence="1">
    <location>
        <begin position="1267"/>
        <end position="1291"/>
    </location>
</feature>